<dbReference type="Pfam" id="PF13761">
    <property type="entry name" value="DUF4166"/>
    <property type="match status" value="1"/>
</dbReference>
<dbReference type="RefSeq" id="WP_170219641.1">
    <property type="nucleotide sequence ID" value="NZ_BAAAUY010000010.1"/>
</dbReference>
<proteinExistence type="predicted"/>
<evidence type="ECO:0000259" key="2">
    <source>
        <dbReference type="Pfam" id="PF13761"/>
    </source>
</evidence>
<sequence length="250" mass="27068">MTTEVNLTEGSPFPGGSVFLRALGDEAANLHPAVLRYVSGSGVIGEAVSLDGVFEVAGSRLSLLNWLARPVVGPGLLVTAFERGVAFRVENRPGWEPRSAGRGAVEEAGSVGPAREEVKGRATRAGTGELGLHAERVFKFRRGEQRFVDVLLAGDAPGTLRNLLGERRRVELELHCSATDSGRLRLESGRAWLRFGRLRLRLPHLFSVHAVVEDGYEETTGRNTVDARVRSPLLGTILEYRGSFRQSTGG</sequence>
<name>A0A542Y576_9MICO</name>
<feature type="domain" description="DUF4166" evidence="2">
    <location>
        <begin position="122"/>
        <end position="244"/>
    </location>
</feature>
<evidence type="ECO:0000313" key="3">
    <source>
        <dbReference type="EMBL" id="TQL43223.1"/>
    </source>
</evidence>
<comment type="caution">
    <text evidence="3">The sequence shown here is derived from an EMBL/GenBank/DDBJ whole genome shotgun (WGS) entry which is preliminary data.</text>
</comment>
<feature type="region of interest" description="Disordered" evidence="1">
    <location>
        <begin position="96"/>
        <end position="120"/>
    </location>
</feature>
<organism evidence="3 4">
    <name type="scientific">Leucobacter komagatae</name>
    <dbReference type="NCBI Taxonomy" id="55969"/>
    <lineage>
        <taxon>Bacteria</taxon>
        <taxon>Bacillati</taxon>
        <taxon>Actinomycetota</taxon>
        <taxon>Actinomycetes</taxon>
        <taxon>Micrococcales</taxon>
        <taxon>Microbacteriaceae</taxon>
        <taxon>Leucobacter</taxon>
    </lineage>
</organism>
<dbReference type="Proteomes" id="UP000319094">
    <property type="component" value="Unassembled WGS sequence"/>
</dbReference>
<evidence type="ECO:0000256" key="1">
    <source>
        <dbReference type="SAM" id="MobiDB-lite"/>
    </source>
</evidence>
<accession>A0A542Y576</accession>
<evidence type="ECO:0000313" key="4">
    <source>
        <dbReference type="Proteomes" id="UP000319094"/>
    </source>
</evidence>
<protein>
    <submittedName>
        <fullName evidence="3">Uncharacterized protein DUF4166</fullName>
    </submittedName>
</protein>
<reference evidence="3 4" key="1">
    <citation type="submission" date="2019-06" db="EMBL/GenBank/DDBJ databases">
        <title>Sequencing the genomes of 1000 actinobacteria strains.</title>
        <authorList>
            <person name="Klenk H.-P."/>
        </authorList>
    </citation>
    <scope>NUCLEOTIDE SEQUENCE [LARGE SCALE GENOMIC DNA]</scope>
    <source>
        <strain evidence="3 4">DSM 8803</strain>
    </source>
</reference>
<dbReference type="AlphaFoldDB" id="A0A542Y576"/>
<dbReference type="InterPro" id="IPR025311">
    <property type="entry name" value="DUF4166"/>
</dbReference>
<dbReference type="EMBL" id="VFON01000001">
    <property type="protein sequence ID" value="TQL43223.1"/>
    <property type="molecule type" value="Genomic_DNA"/>
</dbReference>
<gene>
    <name evidence="3" type="ORF">FB468_1240</name>
</gene>
<keyword evidence="4" id="KW-1185">Reference proteome</keyword>